<reference evidence="2" key="1">
    <citation type="journal article" date="2020" name="Nature">
        <title>Giant virus diversity and host interactions through global metagenomics.</title>
        <authorList>
            <person name="Schulz F."/>
            <person name="Roux S."/>
            <person name="Paez-Espino D."/>
            <person name="Jungbluth S."/>
            <person name="Walsh D.A."/>
            <person name="Denef V.J."/>
            <person name="McMahon K.D."/>
            <person name="Konstantinidis K.T."/>
            <person name="Eloe-Fadrosh E.A."/>
            <person name="Kyrpides N.C."/>
            <person name="Woyke T."/>
        </authorList>
    </citation>
    <scope>NUCLEOTIDE SEQUENCE</scope>
    <source>
        <strain evidence="2">GVMAG-M-3300023184-53</strain>
    </source>
</reference>
<feature type="region of interest" description="Disordered" evidence="1">
    <location>
        <begin position="147"/>
        <end position="169"/>
    </location>
</feature>
<organism evidence="2">
    <name type="scientific">viral metagenome</name>
    <dbReference type="NCBI Taxonomy" id="1070528"/>
    <lineage>
        <taxon>unclassified sequences</taxon>
        <taxon>metagenomes</taxon>
        <taxon>organismal metagenomes</taxon>
    </lineage>
</organism>
<name>A0A6C0I834_9ZZZZ</name>
<dbReference type="EMBL" id="MN740136">
    <property type="protein sequence ID" value="QHT89094.1"/>
    <property type="molecule type" value="Genomic_DNA"/>
</dbReference>
<accession>A0A6C0I834</accession>
<dbReference type="AlphaFoldDB" id="A0A6C0I834"/>
<proteinExistence type="predicted"/>
<evidence type="ECO:0000256" key="1">
    <source>
        <dbReference type="SAM" id="MobiDB-lite"/>
    </source>
</evidence>
<sequence>MIKKPSKLITEITPVTVPLPSVRNPCNKRSTAKFMRMVSMDPCKLTIPLARALKNEDLLDLFDDQKTASECIFSYPDSDWYGVYLLDQSGNKYFNEDGVKIYFKIDASAKVIQDTVTYTTPSELLVNGVEIDHCTLSGSACTGTRKVPDKTLKPRSSTQSAGPIRVSEPSPISEIIPGLETLVIGGPTTGRKTQITRDYFEQMKSKEVIVDWMINNMERGDLLKCIQSNSQSPQELAQVPESIVETTVLQTAEELPESEFNKILKKVTKESIAEKIKSIKNKDLQKQEIVSLCTRSGLSGYYTKTNKKGELKVFDSDDEQLDEADIPGLLDKCSIQEALRMKLVIEKMRKRYIRSKVRSAISKMKTSSKPVSSKPTVEDIMLITDETARKNKIVEICTLSGKNVTAKLNKKGILKIFDEDGEQVDEGDVIDLLKECISKLKFGRKRR</sequence>
<protein>
    <submittedName>
        <fullName evidence="2">Uncharacterized protein</fullName>
    </submittedName>
</protein>
<evidence type="ECO:0000313" key="2">
    <source>
        <dbReference type="EMBL" id="QHT89094.1"/>
    </source>
</evidence>